<keyword evidence="2" id="KW-1185">Reference proteome</keyword>
<accession>A0ACC0NE51</accession>
<dbReference type="Proteomes" id="UP001062846">
    <property type="component" value="Chromosome 6"/>
</dbReference>
<proteinExistence type="predicted"/>
<protein>
    <submittedName>
        <fullName evidence="1">Uncharacterized protein</fullName>
    </submittedName>
</protein>
<sequence>MIRFIWLAEGEIETPRPRASPYDEAMDALSSLITKRSRADKTNKGDRFNILYDYIKKLDLEEPISKMKVIHVAGTKGKEILPPTSDNIWKKLLNWLVDKGQVPILECQGISSRFRHFLKKAVTVAVGVAPQALAMIWVPTNLGGAERLALGIIESESDFYLHSLWGLPNENFNILLFHYDGWTNKLALLLDTFPFFFKERRCTDPHLPPCAAFVEIMAPVFSRDAWRCVWHMIQHLAAASPPLFSGNDCSFSCSTIPTVGRRKPQPFLAPPRSSIEMPWSIRYPASKGEKLDLEDGGERDLTDSWVTCGLSEEKTNLIDKVSWLDYGHRGMQVWYPSPGVDPFKQEDFLQLDPELKFDLEVYPLGLLPTAGVVGVSQRMSFSASTEFPCFEPSPQAQTLLHCLLRHLL</sequence>
<comment type="caution">
    <text evidence="1">The sequence shown here is derived from an EMBL/GenBank/DDBJ whole genome shotgun (WGS) entry which is preliminary data.</text>
</comment>
<name>A0ACC0NE51_RHOML</name>
<reference evidence="1" key="1">
    <citation type="submission" date="2022-02" db="EMBL/GenBank/DDBJ databases">
        <title>Plant Genome Project.</title>
        <authorList>
            <person name="Zhang R.-G."/>
        </authorList>
    </citation>
    <scope>NUCLEOTIDE SEQUENCE</scope>
    <source>
        <strain evidence="1">AT1</strain>
    </source>
</reference>
<evidence type="ECO:0000313" key="2">
    <source>
        <dbReference type="Proteomes" id="UP001062846"/>
    </source>
</evidence>
<gene>
    <name evidence="1" type="ORF">RHMOL_Rhmol06G0180500</name>
</gene>
<evidence type="ECO:0000313" key="1">
    <source>
        <dbReference type="EMBL" id="KAI8551369.1"/>
    </source>
</evidence>
<organism evidence="1 2">
    <name type="scientific">Rhododendron molle</name>
    <name type="common">Chinese azalea</name>
    <name type="synonym">Azalea mollis</name>
    <dbReference type="NCBI Taxonomy" id="49168"/>
    <lineage>
        <taxon>Eukaryota</taxon>
        <taxon>Viridiplantae</taxon>
        <taxon>Streptophyta</taxon>
        <taxon>Embryophyta</taxon>
        <taxon>Tracheophyta</taxon>
        <taxon>Spermatophyta</taxon>
        <taxon>Magnoliopsida</taxon>
        <taxon>eudicotyledons</taxon>
        <taxon>Gunneridae</taxon>
        <taxon>Pentapetalae</taxon>
        <taxon>asterids</taxon>
        <taxon>Ericales</taxon>
        <taxon>Ericaceae</taxon>
        <taxon>Ericoideae</taxon>
        <taxon>Rhodoreae</taxon>
        <taxon>Rhododendron</taxon>
    </lineage>
</organism>
<dbReference type="EMBL" id="CM046393">
    <property type="protein sequence ID" value="KAI8551369.1"/>
    <property type="molecule type" value="Genomic_DNA"/>
</dbReference>